<evidence type="ECO:0000313" key="2">
    <source>
        <dbReference type="Proteomes" id="UP001148932"/>
    </source>
</evidence>
<dbReference type="RefSeq" id="WP_274112313.1">
    <property type="nucleotide sequence ID" value="NZ_JAPCKI010000011.1"/>
</dbReference>
<gene>
    <name evidence="1" type="ORF">OIN59_17325</name>
</gene>
<name>A0ABT5RZS7_9BURK</name>
<protein>
    <submittedName>
        <fullName evidence="1">SIR2 family protein</fullName>
    </submittedName>
</protein>
<accession>A0ABT5RZS7</accession>
<dbReference type="Pfam" id="PF13289">
    <property type="entry name" value="SIR2_2"/>
    <property type="match status" value="1"/>
</dbReference>
<sequence>MAFDSTKIPDALRKAYGTGRCAVLVGAGASKGAGLPLWGELLTKMIDAALAHGLITHAKEAEYRALATRTDKFLMVASGLKDDLGSHFDQFIEETFIAPKPAPTALHQALVALDKLQFVLTTNYDTLLERAYRKRDDDVSVCSFTDAGEVQRRLSRREFFILKAHGDATKLGNKIVLTDVDYRNLLFGQRAYQSLLSAMFTMFTFVFVGASMTDPEISLLLSYIADSFSPNAGPTHYALMAAEDVTQVEKDRWFKDFKIQLITVSKQDNYAELTEFLHALGAPAAPAAPAPVAH</sequence>
<dbReference type="SUPFAM" id="SSF52467">
    <property type="entry name" value="DHS-like NAD/FAD-binding domain"/>
    <property type="match status" value="1"/>
</dbReference>
<reference evidence="1" key="1">
    <citation type="submission" date="2022-10" db="EMBL/GenBank/DDBJ databases">
        <title>Description of microaerobic benzene degrading bacteria.</title>
        <authorList>
            <person name="Bedics A."/>
            <person name="Tancsics A."/>
            <person name="Banerjee S."/>
        </authorList>
    </citation>
    <scope>NUCLEOTIDE SEQUENCE</scope>
    <source>
        <strain evidence="1">D2M1</strain>
    </source>
</reference>
<proteinExistence type="predicted"/>
<dbReference type="Gene3D" id="3.40.50.1220">
    <property type="entry name" value="TPP-binding domain"/>
    <property type="match status" value="1"/>
</dbReference>
<evidence type="ECO:0000313" key="1">
    <source>
        <dbReference type="EMBL" id="MDD2179201.1"/>
    </source>
</evidence>
<dbReference type="InterPro" id="IPR029035">
    <property type="entry name" value="DHS-like_NAD/FAD-binding_dom"/>
</dbReference>
<dbReference type="Proteomes" id="UP001148932">
    <property type="component" value="Unassembled WGS sequence"/>
</dbReference>
<organism evidence="1 2">
    <name type="scientific">Acidovorax benzenivorans</name>
    <dbReference type="NCBI Taxonomy" id="2987520"/>
    <lineage>
        <taxon>Bacteria</taxon>
        <taxon>Pseudomonadati</taxon>
        <taxon>Pseudomonadota</taxon>
        <taxon>Betaproteobacteria</taxon>
        <taxon>Burkholderiales</taxon>
        <taxon>Comamonadaceae</taxon>
        <taxon>Acidovorax</taxon>
    </lineage>
</organism>
<comment type="caution">
    <text evidence="1">The sequence shown here is derived from an EMBL/GenBank/DDBJ whole genome shotgun (WGS) entry which is preliminary data.</text>
</comment>
<keyword evidence="2" id="KW-1185">Reference proteome</keyword>
<dbReference type="EMBL" id="JAPCKI010000011">
    <property type="protein sequence ID" value="MDD2179201.1"/>
    <property type="molecule type" value="Genomic_DNA"/>
</dbReference>